<keyword evidence="10 15" id="KW-0472">Membrane</keyword>
<dbReference type="Pfam" id="PF00069">
    <property type="entry name" value="Pkinase"/>
    <property type="match status" value="1"/>
</dbReference>
<evidence type="ECO:0000313" key="19">
    <source>
        <dbReference type="EnsemblPlants" id="AUR62020419-RA:cds"/>
    </source>
</evidence>
<dbReference type="InterPro" id="IPR000719">
    <property type="entry name" value="Prot_kinase_dom"/>
</dbReference>
<keyword evidence="3 13" id="KW-0808">Transferase</keyword>
<evidence type="ECO:0000256" key="3">
    <source>
        <dbReference type="ARBA" id="ARBA00022679"/>
    </source>
</evidence>
<evidence type="ECO:0000259" key="18">
    <source>
        <dbReference type="PROSITE" id="PS50948"/>
    </source>
</evidence>
<dbReference type="PROSITE" id="PS50927">
    <property type="entry name" value="BULB_LECTIN"/>
    <property type="match status" value="1"/>
</dbReference>
<sequence>MGQSISNDQTIITSTNGVFELAFYTPESSYGCTTYDSSQYKACYIVIRYNNLPARDIVWTGNIRYPLSIKSFSPTLSLDGNLTLTNGEGQSIVIWSSRSSSEYNSTKLVLEDNGNLVLKCISDPNIILWQSFDHPTDTWLPGAKVGFNKLTNTQQVYESGIFSFQMDNNTFNSISLNNGSCRVKEKSIFCMLELGWYNGQADMVLFDHTSVSLVSNVNETYFTYSQTNTSILTRFMLDKATGLLIQYVWLDDFHVWMASKWKLSDKYCDQFAVYNHQRNNSQDCTCFSRAECVNTSPFQCYDGTKEGFLLIQNSTLPSETGLPIGGQDGCIRPCVRDCNCEAYGRYDDHINACHMWYSPLGLYYSPGSDVYVRLATTNRIKAGLATTKTRKAKPKSNSSIIGAALGGLSLIVTAVVFIWKSRRKNSVHALQAEEGSLFIMKYSAIRSATKNFSCKLGEGGFGTVYKGTLPNSSANIAVKHLKVQCQGEKQFRAEVSTLGTIQHSNLVHLWAFCVESSKRFLVYEYMPNGSLDKHIFCKSPGNLQWKTRYQIGLGIARGLAYLHSECRECIIHCDIKPENILLDGEFNPKIADFGLAKLLCRDFSRVLTTMRGTRGYLAPEWISGAPITSKADVYSYGMMLFEIISGRRNWSMRIKEENDYFPIQVMQKLMNDEDVISLLDSELKENVDLEELIRACRVAGWCIQENEEDRLSMNNVVRILEGVMEVVNPPIPRFLHYVAEIPINSTAYLSCITE</sequence>
<keyword evidence="7 13" id="KW-0418">Kinase</keyword>
<dbReference type="CDD" id="cd01098">
    <property type="entry name" value="PAN_AP_plant"/>
    <property type="match status" value="1"/>
</dbReference>
<dbReference type="EnsemblPlants" id="AUR62020419-RA">
    <property type="protein sequence ID" value="AUR62020419-RA:cds"/>
    <property type="gene ID" value="AUR62020419"/>
</dbReference>
<dbReference type="SMART" id="SM00220">
    <property type="entry name" value="S_TKc"/>
    <property type="match status" value="1"/>
</dbReference>
<dbReference type="PIRSF" id="PIRSF000641">
    <property type="entry name" value="SRK"/>
    <property type="match status" value="1"/>
</dbReference>
<dbReference type="Pfam" id="PF00954">
    <property type="entry name" value="S_locus_glycop"/>
    <property type="match status" value="1"/>
</dbReference>
<dbReference type="GO" id="GO:0016020">
    <property type="term" value="C:membrane"/>
    <property type="evidence" value="ECO:0007669"/>
    <property type="project" value="UniProtKB-SubCell"/>
</dbReference>
<accession>A0A803LY68</accession>
<dbReference type="AlphaFoldDB" id="A0A803LY68"/>
<dbReference type="InterPro" id="IPR036426">
    <property type="entry name" value="Bulb-type_lectin_dom_sf"/>
</dbReference>
<dbReference type="SUPFAM" id="SSF51110">
    <property type="entry name" value="alpha-D-mannose-specific plant lectins"/>
    <property type="match status" value="1"/>
</dbReference>
<dbReference type="SMART" id="SM00108">
    <property type="entry name" value="B_lectin"/>
    <property type="match status" value="1"/>
</dbReference>
<dbReference type="InterPro" id="IPR000858">
    <property type="entry name" value="S_locus_glycoprot_dom"/>
</dbReference>
<dbReference type="InterPro" id="IPR008271">
    <property type="entry name" value="Ser/Thr_kinase_AS"/>
</dbReference>
<dbReference type="InterPro" id="IPR001480">
    <property type="entry name" value="Bulb-type_lectin_dom"/>
</dbReference>
<dbReference type="Pfam" id="PF01453">
    <property type="entry name" value="B_lectin"/>
    <property type="match status" value="1"/>
</dbReference>
<dbReference type="EC" id="2.7.11.1" evidence="13"/>
<evidence type="ECO:0000256" key="4">
    <source>
        <dbReference type="ARBA" id="ARBA00022692"/>
    </source>
</evidence>
<dbReference type="PROSITE" id="PS00108">
    <property type="entry name" value="PROTEIN_KINASE_ST"/>
    <property type="match status" value="1"/>
</dbReference>
<dbReference type="OMA" id="CSIWRED"/>
<feature type="domain" description="Apple" evidence="18">
    <location>
        <begin position="300"/>
        <end position="375"/>
    </location>
</feature>
<evidence type="ECO:0000259" key="16">
    <source>
        <dbReference type="PROSITE" id="PS50011"/>
    </source>
</evidence>
<evidence type="ECO:0000256" key="11">
    <source>
        <dbReference type="ARBA" id="ARBA00023157"/>
    </source>
</evidence>
<dbReference type="CDD" id="cd14066">
    <property type="entry name" value="STKc_IRAK"/>
    <property type="match status" value="1"/>
</dbReference>
<comment type="catalytic activity">
    <reaction evidence="13">
        <text>L-threonyl-[protein] + ATP = O-phospho-L-threonyl-[protein] + ADP + H(+)</text>
        <dbReference type="Rhea" id="RHEA:46608"/>
        <dbReference type="Rhea" id="RHEA-COMP:11060"/>
        <dbReference type="Rhea" id="RHEA-COMP:11605"/>
        <dbReference type="ChEBI" id="CHEBI:15378"/>
        <dbReference type="ChEBI" id="CHEBI:30013"/>
        <dbReference type="ChEBI" id="CHEBI:30616"/>
        <dbReference type="ChEBI" id="CHEBI:61977"/>
        <dbReference type="ChEBI" id="CHEBI:456216"/>
        <dbReference type="EC" id="2.7.11.1"/>
    </reaction>
</comment>
<comment type="catalytic activity">
    <reaction evidence="13">
        <text>L-seryl-[protein] + ATP = O-phospho-L-seryl-[protein] + ADP + H(+)</text>
        <dbReference type="Rhea" id="RHEA:17989"/>
        <dbReference type="Rhea" id="RHEA-COMP:9863"/>
        <dbReference type="Rhea" id="RHEA-COMP:11604"/>
        <dbReference type="ChEBI" id="CHEBI:15378"/>
        <dbReference type="ChEBI" id="CHEBI:29999"/>
        <dbReference type="ChEBI" id="CHEBI:30616"/>
        <dbReference type="ChEBI" id="CHEBI:83421"/>
        <dbReference type="ChEBI" id="CHEBI:456216"/>
        <dbReference type="EC" id="2.7.11.1"/>
    </reaction>
</comment>
<dbReference type="GO" id="GO:0005524">
    <property type="term" value="F:ATP binding"/>
    <property type="evidence" value="ECO:0007669"/>
    <property type="project" value="UniProtKB-UniRule"/>
</dbReference>
<feature type="domain" description="Bulb-type lectin" evidence="17">
    <location>
        <begin position="1"/>
        <end position="131"/>
    </location>
</feature>
<evidence type="ECO:0000256" key="7">
    <source>
        <dbReference type="ARBA" id="ARBA00022777"/>
    </source>
</evidence>
<evidence type="ECO:0000256" key="14">
    <source>
        <dbReference type="PROSITE-ProRule" id="PRU10141"/>
    </source>
</evidence>
<evidence type="ECO:0000259" key="17">
    <source>
        <dbReference type="PROSITE" id="PS50927"/>
    </source>
</evidence>
<evidence type="ECO:0000256" key="9">
    <source>
        <dbReference type="ARBA" id="ARBA00022989"/>
    </source>
</evidence>
<protein>
    <recommendedName>
        <fullName evidence="13">Receptor-like serine/threonine-protein kinase</fullName>
        <ecNumber evidence="13">2.7.11.1</ecNumber>
    </recommendedName>
</protein>
<feature type="transmembrane region" description="Helical" evidence="15">
    <location>
        <begin position="400"/>
        <end position="419"/>
    </location>
</feature>
<evidence type="ECO:0000256" key="8">
    <source>
        <dbReference type="ARBA" id="ARBA00022840"/>
    </source>
</evidence>
<dbReference type="SUPFAM" id="SSF56112">
    <property type="entry name" value="Protein kinase-like (PK-like)"/>
    <property type="match status" value="1"/>
</dbReference>
<proteinExistence type="inferred from homology"/>
<dbReference type="PROSITE" id="PS00107">
    <property type="entry name" value="PROTEIN_KINASE_ATP"/>
    <property type="match status" value="1"/>
</dbReference>
<dbReference type="InterPro" id="IPR003609">
    <property type="entry name" value="Pan_app"/>
</dbReference>
<dbReference type="Gene3D" id="1.10.510.10">
    <property type="entry name" value="Transferase(Phosphotransferase) domain 1"/>
    <property type="match status" value="1"/>
</dbReference>
<evidence type="ECO:0000256" key="5">
    <source>
        <dbReference type="ARBA" id="ARBA00022729"/>
    </source>
</evidence>
<comment type="similarity">
    <text evidence="13">Belongs to the protein kinase superfamily. Ser/Thr protein kinase family.</text>
</comment>
<reference evidence="19" key="2">
    <citation type="submission" date="2021-03" db="UniProtKB">
        <authorList>
            <consortium name="EnsemblPlants"/>
        </authorList>
    </citation>
    <scope>IDENTIFICATION</scope>
</reference>
<reference evidence="19" key="1">
    <citation type="journal article" date="2017" name="Nature">
        <title>The genome of Chenopodium quinoa.</title>
        <authorList>
            <person name="Jarvis D.E."/>
            <person name="Ho Y.S."/>
            <person name="Lightfoot D.J."/>
            <person name="Schmoeckel S.M."/>
            <person name="Li B."/>
            <person name="Borm T.J.A."/>
            <person name="Ohyanagi H."/>
            <person name="Mineta K."/>
            <person name="Michell C.T."/>
            <person name="Saber N."/>
            <person name="Kharbatia N.M."/>
            <person name="Rupper R.R."/>
            <person name="Sharp A.R."/>
            <person name="Dally N."/>
            <person name="Boughton B.A."/>
            <person name="Woo Y.H."/>
            <person name="Gao G."/>
            <person name="Schijlen E.G.W.M."/>
            <person name="Guo X."/>
            <person name="Momin A.A."/>
            <person name="Negrao S."/>
            <person name="Al-Babili S."/>
            <person name="Gehring C."/>
            <person name="Roessner U."/>
            <person name="Jung C."/>
            <person name="Murphy K."/>
            <person name="Arold S.T."/>
            <person name="Gojobori T."/>
            <person name="van der Linden C.G."/>
            <person name="van Loo E.N."/>
            <person name="Jellen E.N."/>
            <person name="Maughan P.J."/>
            <person name="Tester M."/>
        </authorList>
    </citation>
    <scope>NUCLEOTIDE SEQUENCE [LARGE SCALE GENOMIC DNA]</scope>
    <source>
        <strain evidence="19">cv. PI 614886</strain>
    </source>
</reference>
<organism evidence="19 20">
    <name type="scientific">Chenopodium quinoa</name>
    <name type="common">Quinoa</name>
    <dbReference type="NCBI Taxonomy" id="63459"/>
    <lineage>
        <taxon>Eukaryota</taxon>
        <taxon>Viridiplantae</taxon>
        <taxon>Streptophyta</taxon>
        <taxon>Embryophyta</taxon>
        <taxon>Tracheophyta</taxon>
        <taxon>Spermatophyta</taxon>
        <taxon>Magnoliopsida</taxon>
        <taxon>eudicotyledons</taxon>
        <taxon>Gunneridae</taxon>
        <taxon>Pentapetalae</taxon>
        <taxon>Caryophyllales</taxon>
        <taxon>Chenopodiaceae</taxon>
        <taxon>Chenopodioideae</taxon>
        <taxon>Atripliceae</taxon>
        <taxon>Chenopodium</taxon>
    </lineage>
</organism>
<dbReference type="InterPro" id="IPR011009">
    <property type="entry name" value="Kinase-like_dom_sf"/>
</dbReference>
<dbReference type="Proteomes" id="UP000596660">
    <property type="component" value="Unplaced"/>
</dbReference>
<keyword evidence="11" id="KW-1015">Disulfide bond</keyword>
<comment type="subcellular location">
    <subcellularLocation>
        <location evidence="1">Membrane</location>
        <topology evidence="1">Single-pass membrane protein</topology>
    </subcellularLocation>
</comment>
<dbReference type="GO" id="GO:0004674">
    <property type="term" value="F:protein serine/threonine kinase activity"/>
    <property type="evidence" value="ECO:0007669"/>
    <property type="project" value="UniProtKB-KW"/>
</dbReference>
<dbReference type="PANTHER" id="PTHR47974">
    <property type="entry name" value="OS07G0415500 PROTEIN"/>
    <property type="match status" value="1"/>
</dbReference>
<evidence type="ECO:0000313" key="20">
    <source>
        <dbReference type="Proteomes" id="UP000596660"/>
    </source>
</evidence>
<evidence type="ECO:0000256" key="2">
    <source>
        <dbReference type="ARBA" id="ARBA00022527"/>
    </source>
</evidence>
<name>A0A803LY68_CHEQI</name>
<dbReference type="PROSITE" id="PS50948">
    <property type="entry name" value="PAN"/>
    <property type="match status" value="1"/>
</dbReference>
<keyword evidence="8 13" id="KW-0067">ATP-binding</keyword>
<evidence type="ECO:0000256" key="13">
    <source>
        <dbReference type="PIRNR" id="PIRNR000641"/>
    </source>
</evidence>
<feature type="domain" description="Protein kinase" evidence="16">
    <location>
        <begin position="450"/>
        <end position="727"/>
    </location>
</feature>
<dbReference type="Gene3D" id="3.30.200.20">
    <property type="entry name" value="Phosphorylase Kinase, domain 1"/>
    <property type="match status" value="1"/>
</dbReference>
<keyword evidence="20" id="KW-1185">Reference proteome</keyword>
<feature type="binding site" evidence="14">
    <location>
        <position position="479"/>
    </location>
    <ligand>
        <name>ATP</name>
        <dbReference type="ChEBI" id="CHEBI:30616"/>
    </ligand>
</feature>
<evidence type="ECO:0000256" key="1">
    <source>
        <dbReference type="ARBA" id="ARBA00004167"/>
    </source>
</evidence>
<keyword evidence="12" id="KW-0325">Glycoprotein</keyword>
<dbReference type="Pfam" id="PF08276">
    <property type="entry name" value="PAN_2"/>
    <property type="match status" value="1"/>
</dbReference>
<dbReference type="Gene3D" id="2.90.10.10">
    <property type="entry name" value="Bulb-type lectin domain"/>
    <property type="match status" value="1"/>
</dbReference>
<dbReference type="InterPro" id="IPR024171">
    <property type="entry name" value="SRK-like_kinase"/>
</dbReference>
<keyword evidence="2 13" id="KW-0723">Serine/threonine-protein kinase</keyword>
<keyword evidence="5" id="KW-0732">Signal</keyword>
<keyword evidence="9 15" id="KW-1133">Transmembrane helix</keyword>
<dbReference type="Gramene" id="AUR62020419-RA">
    <property type="protein sequence ID" value="AUR62020419-RA:cds"/>
    <property type="gene ID" value="AUR62020419"/>
</dbReference>
<evidence type="ECO:0000256" key="12">
    <source>
        <dbReference type="ARBA" id="ARBA00023180"/>
    </source>
</evidence>
<keyword evidence="4 15" id="KW-0812">Transmembrane</keyword>
<dbReference type="PROSITE" id="PS50011">
    <property type="entry name" value="PROTEIN_KINASE_DOM"/>
    <property type="match status" value="1"/>
</dbReference>
<dbReference type="GO" id="GO:0048544">
    <property type="term" value="P:recognition of pollen"/>
    <property type="evidence" value="ECO:0007669"/>
    <property type="project" value="InterPro"/>
</dbReference>
<evidence type="ECO:0000256" key="6">
    <source>
        <dbReference type="ARBA" id="ARBA00022741"/>
    </source>
</evidence>
<evidence type="ECO:0000256" key="15">
    <source>
        <dbReference type="SAM" id="Phobius"/>
    </source>
</evidence>
<dbReference type="InterPro" id="IPR017441">
    <property type="entry name" value="Protein_kinase_ATP_BS"/>
</dbReference>
<dbReference type="PANTHER" id="PTHR47974:SF19">
    <property type="entry name" value="RECEPTOR-LIKE SERINE_THREONINE-PROTEIN KINASE"/>
    <property type="match status" value="1"/>
</dbReference>
<evidence type="ECO:0000256" key="10">
    <source>
        <dbReference type="ARBA" id="ARBA00023136"/>
    </source>
</evidence>
<keyword evidence="6 13" id="KW-0547">Nucleotide-binding</keyword>